<accession>A0A6L6JC38</accession>
<dbReference type="PANTHER" id="PTHR12110">
    <property type="entry name" value="HYDROXYPYRUVATE ISOMERASE"/>
    <property type="match status" value="1"/>
</dbReference>
<keyword evidence="3" id="KW-1185">Reference proteome</keyword>
<feature type="domain" description="Xylose isomerase-like TIM barrel" evidence="1">
    <location>
        <begin position="49"/>
        <end position="257"/>
    </location>
</feature>
<reference evidence="2 3" key="1">
    <citation type="submission" date="2019-11" db="EMBL/GenBank/DDBJ databases">
        <authorList>
            <person name="Dong K."/>
        </authorList>
    </citation>
    <scope>NUCLEOTIDE SEQUENCE [LARGE SCALE GENOMIC DNA]</scope>
    <source>
        <strain evidence="2 3">NBRC 111993</strain>
    </source>
</reference>
<dbReference type="SUPFAM" id="SSF51658">
    <property type="entry name" value="Xylose isomerase-like"/>
    <property type="match status" value="1"/>
</dbReference>
<dbReference type="EMBL" id="WMIE01000010">
    <property type="protein sequence ID" value="MTH79046.1"/>
    <property type="molecule type" value="Genomic_DNA"/>
</dbReference>
<dbReference type="RefSeq" id="WP_155096406.1">
    <property type="nucleotide sequence ID" value="NZ_WMIE01000010.1"/>
</dbReference>
<evidence type="ECO:0000259" key="1">
    <source>
        <dbReference type="Pfam" id="PF01261"/>
    </source>
</evidence>
<evidence type="ECO:0000313" key="3">
    <source>
        <dbReference type="Proteomes" id="UP000478183"/>
    </source>
</evidence>
<dbReference type="InterPro" id="IPR013022">
    <property type="entry name" value="Xyl_isomerase-like_TIM-brl"/>
</dbReference>
<gene>
    <name evidence="2" type="ORF">GL286_15055</name>
</gene>
<evidence type="ECO:0000313" key="2">
    <source>
        <dbReference type="EMBL" id="MTH79046.1"/>
    </source>
</evidence>
<organism evidence="2 3">
    <name type="scientific">Paracoccus aestuariivivens</name>
    <dbReference type="NCBI Taxonomy" id="1820333"/>
    <lineage>
        <taxon>Bacteria</taxon>
        <taxon>Pseudomonadati</taxon>
        <taxon>Pseudomonadota</taxon>
        <taxon>Alphaproteobacteria</taxon>
        <taxon>Rhodobacterales</taxon>
        <taxon>Paracoccaceae</taxon>
        <taxon>Paracoccus</taxon>
    </lineage>
</organism>
<dbReference type="AlphaFoldDB" id="A0A6L6JC38"/>
<dbReference type="InterPro" id="IPR036237">
    <property type="entry name" value="Xyl_isomerase-like_sf"/>
</dbReference>
<dbReference type="Pfam" id="PF01261">
    <property type="entry name" value="AP_endonuc_2"/>
    <property type="match status" value="1"/>
</dbReference>
<comment type="caution">
    <text evidence="2">The sequence shown here is derived from an EMBL/GenBank/DDBJ whole genome shotgun (WGS) entry which is preliminary data.</text>
</comment>
<dbReference type="Proteomes" id="UP000478183">
    <property type="component" value="Unassembled WGS sequence"/>
</dbReference>
<dbReference type="InterPro" id="IPR050312">
    <property type="entry name" value="IolE/XylAMocC-like"/>
</dbReference>
<proteinExistence type="predicted"/>
<name>A0A6L6JC38_9RHOB</name>
<sequence>MTDLPLLGAALPVAALETYQDFILSEDRDLELQDFVNADLLNDGWQAVADHARTLLQGYKGRLGIHGPFWGLNIANPDADLRAVITGKYLMGLQVCEHLGATQMVIHSPYTTWDFNNLDNFADREAYDRVLENCHKTLEPVVRRAEQIGVTMVVENIEDKDPDIRRILADSFGSAAMAVSVDTGHAHYAHGSTGAPPVDYFIRRAGDRLHHVHLQDADGHADRHWSIGEGNIGWHGVFRALGELTVTPRLILELRDKAGILPSVARLNQMGLAR</sequence>
<dbReference type="OrthoDB" id="7245925at2"/>
<dbReference type="PANTHER" id="PTHR12110:SF53">
    <property type="entry name" value="BLR5974 PROTEIN"/>
    <property type="match status" value="1"/>
</dbReference>
<dbReference type="Gene3D" id="3.20.20.150">
    <property type="entry name" value="Divalent-metal-dependent TIM barrel enzymes"/>
    <property type="match status" value="1"/>
</dbReference>
<protein>
    <submittedName>
        <fullName evidence="2">TIM barrel protein</fullName>
    </submittedName>
</protein>